<dbReference type="Proteomes" id="UP000758168">
    <property type="component" value="Unassembled WGS sequence"/>
</dbReference>
<dbReference type="InterPro" id="IPR035905">
    <property type="entry name" value="Barstar-like_sf"/>
</dbReference>
<name>A0ABS4ZBD8_9ACTN</name>
<accession>A0ABS4ZBD8</accession>
<gene>
    <name evidence="3" type="ORF">JOF54_003296</name>
</gene>
<organism evidence="3 4">
    <name type="scientific">Microlunatus capsulatus</name>
    <dbReference type="NCBI Taxonomy" id="99117"/>
    <lineage>
        <taxon>Bacteria</taxon>
        <taxon>Bacillati</taxon>
        <taxon>Actinomycetota</taxon>
        <taxon>Actinomycetes</taxon>
        <taxon>Propionibacteriales</taxon>
        <taxon>Propionibacteriaceae</taxon>
        <taxon>Microlunatus</taxon>
    </lineage>
</organism>
<dbReference type="Pfam" id="PF01337">
    <property type="entry name" value="Barstar"/>
    <property type="match status" value="1"/>
</dbReference>
<dbReference type="InterPro" id="IPR000468">
    <property type="entry name" value="Barstar"/>
</dbReference>
<reference evidence="3 4" key="1">
    <citation type="submission" date="2021-03" db="EMBL/GenBank/DDBJ databases">
        <title>Sequencing the genomes of 1000 actinobacteria strains.</title>
        <authorList>
            <person name="Klenk H.-P."/>
        </authorList>
    </citation>
    <scope>NUCLEOTIDE SEQUENCE [LARGE SCALE GENOMIC DNA]</scope>
    <source>
        <strain evidence="3 4">DSM 12936</strain>
    </source>
</reference>
<evidence type="ECO:0000259" key="2">
    <source>
        <dbReference type="Pfam" id="PF01337"/>
    </source>
</evidence>
<comment type="caution">
    <text evidence="3">The sequence shown here is derived from an EMBL/GenBank/DDBJ whole genome shotgun (WGS) entry which is preliminary data.</text>
</comment>
<evidence type="ECO:0000313" key="4">
    <source>
        <dbReference type="Proteomes" id="UP000758168"/>
    </source>
</evidence>
<evidence type="ECO:0000256" key="1">
    <source>
        <dbReference type="ARBA" id="ARBA00006845"/>
    </source>
</evidence>
<dbReference type="SUPFAM" id="SSF52038">
    <property type="entry name" value="Barstar-related"/>
    <property type="match status" value="1"/>
</dbReference>
<dbReference type="Gene3D" id="3.30.370.10">
    <property type="entry name" value="Barstar-like"/>
    <property type="match status" value="1"/>
</dbReference>
<protein>
    <submittedName>
        <fullName evidence="3">RNAse (Barnase) inhibitor barstar</fullName>
    </submittedName>
</protein>
<evidence type="ECO:0000313" key="3">
    <source>
        <dbReference type="EMBL" id="MBP2418374.1"/>
    </source>
</evidence>
<feature type="domain" description="Barstar (barnase inhibitor)" evidence="2">
    <location>
        <begin position="38"/>
        <end position="107"/>
    </location>
</feature>
<sequence>MSAGRPPLTPGVYRAGGAGPTAAALRGSGWDARVVAPARSTPDLYAALAAALDLPDWFGANLDALWDCLAELRAPTALVLAGWDAFARAEPVDARRVADLLAERAREDPPLVAVLVRG</sequence>
<dbReference type="EMBL" id="JAGIOB010000001">
    <property type="protein sequence ID" value="MBP2418374.1"/>
    <property type="molecule type" value="Genomic_DNA"/>
</dbReference>
<keyword evidence="4" id="KW-1185">Reference proteome</keyword>
<proteinExistence type="inferred from homology"/>
<comment type="similarity">
    <text evidence="1">Belongs to the barstar family.</text>
</comment>
<dbReference type="RefSeq" id="WP_210057825.1">
    <property type="nucleotide sequence ID" value="NZ_BAAAMH010000033.1"/>
</dbReference>